<feature type="transmembrane region" description="Helical" evidence="9">
    <location>
        <begin position="130"/>
        <end position="148"/>
    </location>
</feature>
<evidence type="ECO:0000259" key="10">
    <source>
        <dbReference type="Pfam" id="PF04290"/>
    </source>
</evidence>
<dbReference type="InterPro" id="IPR055348">
    <property type="entry name" value="DctQ"/>
</dbReference>
<feature type="transmembrane region" description="Helical" evidence="9">
    <location>
        <begin position="89"/>
        <end position="110"/>
    </location>
</feature>
<evidence type="ECO:0000256" key="9">
    <source>
        <dbReference type="SAM" id="Phobius"/>
    </source>
</evidence>
<proteinExistence type="inferred from homology"/>
<dbReference type="GO" id="GO:0015740">
    <property type="term" value="P:C4-dicarboxylate transport"/>
    <property type="evidence" value="ECO:0007669"/>
    <property type="project" value="TreeGrafter"/>
</dbReference>
<gene>
    <name evidence="11" type="ORF">KHA99_07630</name>
</gene>
<evidence type="ECO:0000256" key="6">
    <source>
        <dbReference type="ARBA" id="ARBA00022989"/>
    </source>
</evidence>
<evidence type="ECO:0000313" key="12">
    <source>
        <dbReference type="Proteomes" id="UP000679749"/>
    </source>
</evidence>
<dbReference type="GO" id="GO:0022857">
    <property type="term" value="F:transmembrane transporter activity"/>
    <property type="evidence" value="ECO:0007669"/>
    <property type="project" value="TreeGrafter"/>
</dbReference>
<feature type="transmembrane region" description="Helical" evidence="9">
    <location>
        <begin position="7"/>
        <end position="30"/>
    </location>
</feature>
<comment type="caution">
    <text evidence="11">The sequence shown here is derived from an EMBL/GenBank/DDBJ whole genome shotgun (WGS) entry which is preliminary data.</text>
</comment>
<name>A0A942U3T0_9BACI</name>
<dbReference type="InterPro" id="IPR007387">
    <property type="entry name" value="TRAP_DctQ"/>
</dbReference>
<dbReference type="AlphaFoldDB" id="A0A942U3T0"/>
<evidence type="ECO:0000256" key="8">
    <source>
        <dbReference type="ARBA" id="ARBA00038436"/>
    </source>
</evidence>
<organism evidence="11 12">
    <name type="scientific">Neobacillus rhizophilus</name>
    <dbReference type="NCBI Taxonomy" id="2833579"/>
    <lineage>
        <taxon>Bacteria</taxon>
        <taxon>Bacillati</taxon>
        <taxon>Bacillota</taxon>
        <taxon>Bacilli</taxon>
        <taxon>Bacillales</taxon>
        <taxon>Bacillaceae</taxon>
        <taxon>Neobacillus</taxon>
    </lineage>
</organism>
<dbReference type="RefSeq" id="WP_213116787.1">
    <property type="nucleotide sequence ID" value="NZ_JAGYPF010000001.1"/>
</dbReference>
<dbReference type="GO" id="GO:0005886">
    <property type="term" value="C:plasma membrane"/>
    <property type="evidence" value="ECO:0007669"/>
    <property type="project" value="UniProtKB-SubCell"/>
</dbReference>
<keyword evidence="7 9" id="KW-0472">Membrane</keyword>
<evidence type="ECO:0000256" key="7">
    <source>
        <dbReference type="ARBA" id="ARBA00023136"/>
    </source>
</evidence>
<feature type="domain" description="Tripartite ATP-independent periplasmic transporters DctQ component" evidence="10">
    <location>
        <begin position="26"/>
        <end position="152"/>
    </location>
</feature>
<keyword evidence="5 9" id="KW-0812">Transmembrane</keyword>
<evidence type="ECO:0000256" key="4">
    <source>
        <dbReference type="ARBA" id="ARBA00022519"/>
    </source>
</evidence>
<dbReference type="PANTHER" id="PTHR35011:SF11">
    <property type="entry name" value="TRAP TRANSPORTER SMALL PERMEASE PROTEIN"/>
    <property type="match status" value="1"/>
</dbReference>
<evidence type="ECO:0000313" key="11">
    <source>
        <dbReference type="EMBL" id="MBS4212332.1"/>
    </source>
</evidence>
<keyword evidence="2" id="KW-0813">Transport</keyword>
<reference evidence="11" key="1">
    <citation type="submission" date="2021-05" db="EMBL/GenBank/DDBJ databases">
        <title>Novel Bacillus species.</title>
        <authorList>
            <person name="Liu G."/>
        </authorList>
    </citation>
    <scope>NUCLEOTIDE SEQUENCE</scope>
    <source>
        <strain evidence="11">FJAT-49825</strain>
    </source>
</reference>
<keyword evidence="12" id="KW-1185">Reference proteome</keyword>
<comment type="similarity">
    <text evidence="8">Belongs to the TRAP transporter small permease family.</text>
</comment>
<sequence length="165" mass="18641">MKALKRFCLLIDSLFEKVALGSLVAMIIIVTLQVFTRKLFNFVLFWSEEVTLLMLCWFSFMGIAIGVREKLHLAIESFTAKLPPAAINVIDKVVSLATMAFGYYLLKYGWDFTVLMSESTLPATKLSNAWEYGVMPITGFMMIIYAFLQLIGIDTRRHNVEGGGH</sequence>
<evidence type="ECO:0000256" key="2">
    <source>
        <dbReference type="ARBA" id="ARBA00022448"/>
    </source>
</evidence>
<dbReference type="Proteomes" id="UP000679749">
    <property type="component" value="Unassembled WGS sequence"/>
</dbReference>
<accession>A0A942U3T0</accession>
<feature type="transmembrane region" description="Helical" evidence="9">
    <location>
        <begin position="50"/>
        <end position="68"/>
    </location>
</feature>
<keyword evidence="3" id="KW-1003">Cell membrane</keyword>
<protein>
    <submittedName>
        <fullName evidence="11">TRAP transporter small permease</fullName>
    </submittedName>
</protein>
<evidence type="ECO:0000256" key="1">
    <source>
        <dbReference type="ARBA" id="ARBA00004429"/>
    </source>
</evidence>
<evidence type="ECO:0000256" key="5">
    <source>
        <dbReference type="ARBA" id="ARBA00022692"/>
    </source>
</evidence>
<dbReference type="PANTHER" id="PTHR35011">
    <property type="entry name" value="2,3-DIKETO-L-GULONATE TRAP TRANSPORTER SMALL PERMEASE PROTEIN YIAM"/>
    <property type="match status" value="1"/>
</dbReference>
<dbReference type="Pfam" id="PF04290">
    <property type="entry name" value="DctQ"/>
    <property type="match status" value="1"/>
</dbReference>
<keyword evidence="4" id="KW-0997">Cell inner membrane</keyword>
<keyword evidence="6 9" id="KW-1133">Transmembrane helix</keyword>
<dbReference type="EMBL" id="JAGYPF010000001">
    <property type="protein sequence ID" value="MBS4212332.1"/>
    <property type="molecule type" value="Genomic_DNA"/>
</dbReference>
<comment type="subcellular location">
    <subcellularLocation>
        <location evidence="1">Cell inner membrane</location>
        <topology evidence="1">Multi-pass membrane protein</topology>
    </subcellularLocation>
</comment>
<evidence type="ECO:0000256" key="3">
    <source>
        <dbReference type="ARBA" id="ARBA00022475"/>
    </source>
</evidence>